<name>A0A4R2NDZ0_9BURK</name>
<feature type="region of interest" description="Disordered" evidence="1">
    <location>
        <begin position="1"/>
        <end position="65"/>
    </location>
</feature>
<dbReference type="OrthoDB" id="8912009at2"/>
<feature type="compositionally biased region" description="Basic and acidic residues" evidence="1">
    <location>
        <begin position="33"/>
        <end position="50"/>
    </location>
</feature>
<comment type="caution">
    <text evidence="2">The sequence shown here is derived from an EMBL/GenBank/DDBJ whole genome shotgun (WGS) entry which is preliminary data.</text>
</comment>
<organism evidence="2 3">
    <name type="scientific">Simplicispira metamorpha</name>
    <dbReference type="NCBI Taxonomy" id="80881"/>
    <lineage>
        <taxon>Bacteria</taxon>
        <taxon>Pseudomonadati</taxon>
        <taxon>Pseudomonadota</taxon>
        <taxon>Betaproteobacteria</taxon>
        <taxon>Burkholderiales</taxon>
        <taxon>Comamonadaceae</taxon>
        <taxon>Simplicispira</taxon>
    </lineage>
</organism>
<sequence>MKNTAPQDRQEPGKHKVENDHNRQGEQAPTQKNEARRTPESRSDRTDHIGSDNQSQSRKRGPTEP</sequence>
<feature type="compositionally biased region" description="Basic and acidic residues" evidence="1">
    <location>
        <begin position="8"/>
        <end position="24"/>
    </location>
</feature>
<dbReference type="RefSeq" id="WP_119012169.1">
    <property type="nucleotide sequence ID" value="NZ_QXNC01000003.1"/>
</dbReference>
<reference evidence="2 3" key="1">
    <citation type="submission" date="2019-03" db="EMBL/GenBank/DDBJ databases">
        <title>Genomic Encyclopedia of Type Strains, Phase IV (KMG-IV): sequencing the most valuable type-strain genomes for metagenomic binning, comparative biology and taxonomic classification.</title>
        <authorList>
            <person name="Goeker M."/>
        </authorList>
    </citation>
    <scope>NUCLEOTIDE SEQUENCE [LARGE SCALE GENOMIC DNA]</scope>
    <source>
        <strain evidence="2 3">DSM 1837</strain>
    </source>
</reference>
<dbReference type="EMBL" id="SLXH01000005">
    <property type="protein sequence ID" value="TCP19443.1"/>
    <property type="molecule type" value="Genomic_DNA"/>
</dbReference>
<dbReference type="AlphaFoldDB" id="A0A4R2NDZ0"/>
<evidence type="ECO:0000256" key="1">
    <source>
        <dbReference type="SAM" id="MobiDB-lite"/>
    </source>
</evidence>
<keyword evidence="3" id="KW-1185">Reference proteome</keyword>
<protein>
    <submittedName>
        <fullName evidence="2">Uncharacterized protein</fullName>
    </submittedName>
</protein>
<dbReference type="Proteomes" id="UP000295182">
    <property type="component" value="Unassembled WGS sequence"/>
</dbReference>
<accession>A0A4R2NDZ0</accession>
<evidence type="ECO:0000313" key="2">
    <source>
        <dbReference type="EMBL" id="TCP19443.1"/>
    </source>
</evidence>
<evidence type="ECO:0000313" key="3">
    <source>
        <dbReference type="Proteomes" id="UP000295182"/>
    </source>
</evidence>
<proteinExistence type="predicted"/>
<gene>
    <name evidence="2" type="ORF">EV674_105121</name>
</gene>